<dbReference type="Proteomes" id="UP000509346">
    <property type="component" value="Chromosome"/>
</dbReference>
<protein>
    <submittedName>
        <fullName evidence="2">Uncharacterized protein</fullName>
    </submittedName>
</protein>
<sequence>MIPTTEHGDDAGVGEASGERSIPIEISVATDGDERPPVDDETRVDVEVDGQMYPTARLSDGRYVAWWFETDAPELSDPVTTEWVAAPTRFLAAGTLHELWQDPAAFDQLPDGER</sequence>
<evidence type="ECO:0000313" key="3">
    <source>
        <dbReference type="Proteomes" id="UP000509346"/>
    </source>
</evidence>
<feature type="region of interest" description="Disordered" evidence="1">
    <location>
        <begin position="1"/>
        <end position="40"/>
    </location>
</feature>
<proteinExistence type="predicted"/>
<dbReference type="KEGG" id="hpel:HZS54_03590"/>
<dbReference type="EMBL" id="CP058909">
    <property type="protein sequence ID" value="QLH80773.1"/>
    <property type="molecule type" value="Genomic_DNA"/>
</dbReference>
<dbReference type="GeneID" id="56081641"/>
<evidence type="ECO:0000256" key="1">
    <source>
        <dbReference type="SAM" id="MobiDB-lite"/>
    </source>
</evidence>
<feature type="compositionally biased region" description="Basic and acidic residues" evidence="1">
    <location>
        <begin position="1"/>
        <end position="10"/>
    </location>
</feature>
<name>A0A7D5T9V1_9EURY</name>
<gene>
    <name evidence="2" type="ORF">HZS54_03590</name>
</gene>
<reference evidence="2 3" key="1">
    <citation type="submission" date="2020-07" db="EMBL/GenBank/DDBJ databases">
        <title>Halosimplex litoreum sp. nov. and Halosimplex rubrum sp. nov., isolated from different salt environments.</title>
        <authorList>
            <person name="Cui H."/>
        </authorList>
    </citation>
    <scope>NUCLEOTIDE SEQUENCE [LARGE SCALE GENOMIC DNA]</scope>
    <source>
        <strain evidence="2 3">R2</strain>
    </source>
</reference>
<dbReference type="RefSeq" id="WP_179920594.1">
    <property type="nucleotide sequence ID" value="NZ_CP058909.1"/>
</dbReference>
<evidence type="ECO:0000313" key="2">
    <source>
        <dbReference type="EMBL" id="QLH80773.1"/>
    </source>
</evidence>
<dbReference type="AlphaFoldDB" id="A0A7D5T9V1"/>
<accession>A0A7D5T9V1</accession>
<dbReference type="OrthoDB" id="246917at2157"/>
<keyword evidence="3" id="KW-1185">Reference proteome</keyword>
<organism evidence="2 3">
    <name type="scientific">Halosimplex pelagicum</name>
    <dbReference type="NCBI Taxonomy" id="869886"/>
    <lineage>
        <taxon>Archaea</taxon>
        <taxon>Methanobacteriati</taxon>
        <taxon>Methanobacteriota</taxon>
        <taxon>Stenosarchaea group</taxon>
        <taxon>Halobacteria</taxon>
        <taxon>Halobacteriales</taxon>
        <taxon>Haloarculaceae</taxon>
        <taxon>Halosimplex</taxon>
    </lineage>
</organism>